<dbReference type="Proteomes" id="UP000770889">
    <property type="component" value="Unassembled WGS sequence"/>
</dbReference>
<accession>A0A944MD36</accession>
<evidence type="ECO:0000313" key="2">
    <source>
        <dbReference type="Proteomes" id="UP000770889"/>
    </source>
</evidence>
<dbReference type="NCBIfam" id="TIGR03790">
    <property type="entry name" value="TIGR03790 family protein"/>
    <property type="match status" value="1"/>
</dbReference>
<proteinExistence type="predicted"/>
<reference evidence="1 2" key="1">
    <citation type="submission" date="2021-05" db="EMBL/GenBank/DDBJ databases">
        <title>Genetic and Functional Diversity in Clade A Lucinid endosymbionts from the Bahamas.</title>
        <authorList>
            <person name="Giani N.M."/>
            <person name="Engel A.S."/>
            <person name="Campbell B.J."/>
        </authorList>
    </citation>
    <scope>NUCLEOTIDE SEQUENCE [LARGE SCALE GENOMIC DNA]</scope>
    <source>
        <strain evidence="1">LUC16012Gg_MoonRockCtena</strain>
    </source>
</reference>
<organism evidence="1 2">
    <name type="scientific">Candidatus Thiodiazotropha taylori</name>
    <dbReference type="NCBI Taxonomy" id="2792791"/>
    <lineage>
        <taxon>Bacteria</taxon>
        <taxon>Pseudomonadati</taxon>
        <taxon>Pseudomonadota</taxon>
        <taxon>Gammaproteobacteria</taxon>
        <taxon>Chromatiales</taxon>
        <taxon>Sedimenticolaceae</taxon>
        <taxon>Candidatus Thiodiazotropha</taxon>
    </lineage>
</organism>
<comment type="caution">
    <text evidence="1">The sequence shown here is derived from an EMBL/GenBank/DDBJ whole genome shotgun (WGS) entry which is preliminary data.</text>
</comment>
<dbReference type="AlphaFoldDB" id="A0A944MD36"/>
<dbReference type="InterPro" id="IPR022265">
    <property type="entry name" value="CHP03790"/>
</dbReference>
<sequence>MDWYCLTHLNLKPPVFSLQHSLLSLVIALFVSPTLQAEVNLFLPKYRLEADELAIVVNDRDPLSVRIGEYYLRARGLPEENLLHLAFDSQRVSLSPAAFRLLREELLRNTPEQIQAYALTWRTPYRVGCMSMTSAITFGFDRAWCSDYRCATTRHSPYYNYQGANPLVDLSLRPSMLIAAENFTDAKDLIDRGLAADASLPRGTAYLVNTRDHQRGVRAFDYPRINRLMQGWIDSEIIDQDSLRNRDDVLFYFTGTTRVPGLETLGFRPGAIADHLTSAGGQLVKSKQMSALEWLKAGASGSYGTVVEPCNHLGKFPSPALVMEHYGSGSTLIEAYWKSVQQPGEGVFIGDPLAAPFDHLVITQTDRETRVETRNLKPGSYRLMQAPSPIGPFVPVSNLLARYHQTLFSLPRMGREFYRLQLVDDQ</sequence>
<protein>
    <submittedName>
        <fullName evidence="1">TIGR03790 family protein</fullName>
    </submittedName>
</protein>
<gene>
    <name evidence="1" type="ORF">KME65_15995</name>
</gene>
<dbReference type="EMBL" id="JAHHGM010000017">
    <property type="protein sequence ID" value="MBT2990459.1"/>
    <property type="molecule type" value="Genomic_DNA"/>
</dbReference>
<evidence type="ECO:0000313" key="1">
    <source>
        <dbReference type="EMBL" id="MBT2990459.1"/>
    </source>
</evidence>
<name>A0A944MD36_9GAMM</name>